<keyword evidence="3" id="KW-0963">Cytoplasm</keyword>
<evidence type="ECO:0000259" key="7">
    <source>
        <dbReference type="Pfam" id="PF19038"/>
    </source>
</evidence>
<dbReference type="Proteomes" id="UP001165740">
    <property type="component" value="Chromosome 10"/>
</dbReference>
<dbReference type="Pfam" id="PF19036">
    <property type="entry name" value="Fuz_longin_1"/>
    <property type="match status" value="1"/>
</dbReference>
<feature type="domain" description="FUZ/MON1/HPS1 third Longin" evidence="7">
    <location>
        <begin position="286"/>
        <end position="402"/>
    </location>
</feature>
<gene>
    <name evidence="9 10" type="primary">LOC106051583</name>
</gene>
<dbReference type="RefSeq" id="XP_055900141.1">
    <property type="nucleotide sequence ID" value="XM_056044166.1"/>
</dbReference>
<feature type="domain" description="FUZ/MON1/HPS1 first Longin" evidence="5">
    <location>
        <begin position="4"/>
        <end position="128"/>
    </location>
</feature>
<dbReference type="GO" id="GO:0016192">
    <property type="term" value="P:vesicle-mediated transport"/>
    <property type="evidence" value="ECO:0007669"/>
    <property type="project" value="InterPro"/>
</dbReference>
<dbReference type="OrthoDB" id="74835at2759"/>
<dbReference type="PANTHER" id="PTHR13559">
    <property type="entry name" value="INTRACELLULAR TRAFFIC PROTEIN-RELATED"/>
    <property type="match status" value="1"/>
</dbReference>
<dbReference type="PANTHER" id="PTHR13559:SF1">
    <property type="entry name" value="PROTEIN FUZZY HOMOLOG"/>
    <property type="match status" value="1"/>
</dbReference>
<dbReference type="Pfam" id="PF19038">
    <property type="entry name" value="Fuz_longin_3"/>
    <property type="match status" value="1"/>
</dbReference>
<dbReference type="InterPro" id="IPR043970">
    <property type="entry name" value="FUZ/MON1/HPS1_longin_3"/>
</dbReference>
<keyword evidence="4" id="KW-0206">Cytoskeleton</keyword>
<dbReference type="OMA" id="LDQYSCS"/>
<evidence type="ECO:0000313" key="8">
    <source>
        <dbReference type="Proteomes" id="UP001165740"/>
    </source>
</evidence>
<accession>A0A9W3BL26</accession>
<evidence type="ECO:0000313" key="10">
    <source>
        <dbReference type="RefSeq" id="XP_055900141.1"/>
    </source>
</evidence>
<evidence type="ECO:0000259" key="5">
    <source>
        <dbReference type="Pfam" id="PF19036"/>
    </source>
</evidence>
<comment type="similarity">
    <text evidence="2">Belongs to the fuzzy family.</text>
</comment>
<name>A0A9W3BL26_BIOGL</name>
<organism evidence="8 9">
    <name type="scientific">Biomphalaria glabrata</name>
    <name type="common">Bloodfluke planorb</name>
    <name type="synonym">Freshwater snail</name>
    <dbReference type="NCBI Taxonomy" id="6526"/>
    <lineage>
        <taxon>Eukaryota</taxon>
        <taxon>Metazoa</taxon>
        <taxon>Spiralia</taxon>
        <taxon>Lophotrochozoa</taxon>
        <taxon>Mollusca</taxon>
        <taxon>Gastropoda</taxon>
        <taxon>Heterobranchia</taxon>
        <taxon>Euthyneura</taxon>
        <taxon>Panpulmonata</taxon>
        <taxon>Hygrophila</taxon>
        <taxon>Lymnaeoidea</taxon>
        <taxon>Planorbidae</taxon>
        <taxon>Biomphalaria</taxon>
    </lineage>
</organism>
<evidence type="ECO:0000313" key="9">
    <source>
        <dbReference type="RefSeq" id="XP_055900140.1"/>
    </source>
</evidence>
<evidence type="ECO:0000256" key="4">
    <source>
        <dbReference type="ARBA" id="ARBA00023212"/>
    </source>
</evidence>
<dbReference type="InterPro" id="IPR026069">
    <property type="entry name" value="Fuzzy"/>
</dbReference>
<evidence type="ECO:0000259" key="6">
    <source>
        <dbReference type="Pfam" id="PF19037"/>
    </source>
</evidence>
<reference evidence="9 10" key="1">
    <citation type="submission" date="2025-04" db="UniProtKB">
        <authorList>
            <consortium name="RefSeq"/>
        </authorList>
    </citation>
    <scope>IDENTIFICATION</scope>
</reference>
<dbReference type="GeneID" id="106051583"/>
<evidence type="ECO:0000256" key="2">
    <source>
        <dbReference type="ARBA" id="ARBA00008550"/>
    </source>
</evidence>
<keyword evidence="8" id="KW-1185">Reference proteome</keyword>
<evidence type="ECO:0000256" key="3">
    <source>
        <dbReference type="ARBA" id="ARBA00022490"/>
    </source>
</evidence>
<evidence type="ECO:0000256" key="1">
    <source>
        <dbReference type="ARBA" id="ARBA00004245"/>
    </source>
</evidence>
<dbReference type="AlphaFoldDB" id="A0A9W3BL26"/>
<dbReference type="RefSeq" id="XP_055900140.1">
    <property type="nucleotide sequence ID" value="XM_056044165.1"/>
</dbReference>
<sequence length="408" mass="45569">MAAYIICLTSGSGLPVFTRSVGNVKALPFPVIGSLNAVHMFSANHDATLQSTTTDDARIVWREFHNSLVLIAVMGRDGASDDAHMGKLLDNVFHAMVLLYGLDDLVNIKNVERFKKEIRICFQLVDTLIQQSALTTFSDLTNAVDIMLTPDNAMLQSFLDAFVEASDSPYGCLLANGRVVVATSKWWELSSTELVLLSLLMQSVPQCTSRDIPIYLPQASPSVPHRLMTFELIKNVDVCVICGPSPTLAQLTREISRFWTPAIETLKSTRQLNLRNFPLTLDMDSNVMGFLLVNTKSNRCLSSVNVNREREDTAKFEKRRAVLRSFFKYVVGTYFSNSSIKGTEKGPSEYNHQATDTYIVCSGHKCYAHISGNYQIFLMFSAKIPTFAMRSVCVKTLNLFIKDKNNQI</sequence>
<protein>
    <submittedName>
        <fullName evidence="9 10">Protein fuzzy homolog</fullName>
    </submittedName>
</protein>
<proteinExistence type="inferred from homology"/>
<dbReference type="Pfam" id="PF19037">
    <property type="entry name" value="Fuz_longin_2"/>
    <property type="match status" value="1"/>
</dbReference>
<dbReference type="InterPro" id="IPR043971">
    <property type="entry name" value="FUZ/MON1/HPS1_longin_2"/>
</dbReference>
<dbReference type="GO" id="GO:0005856">
    <property type="term" value="C:cytoskeleton"/>
    <property type="evidence" value="ECO:0007669"/>
    <property type="project" value="UniProtKB-SubCell"/>
</dbReference>
<feature type="domain" description="FUZ/MON1/HPS1 second Longin" evidence="6">
    <location>
        <begin position="167"/>
        <end position="259"/>
    </location>
</feature>
<dbReference type="GO" id="GO:1905515">
    <property type="term" value="P:non-motile cilium assembly"/>
    <property type="evidence" value="ECO:0007669"/>
    <property type="project" value="TreeGrafter"/>
</dbReference>
<comment type="subcellular location">
    <subcellularLocation>
        <location evidence="1">Cytoplasm</location>
        <location evidence="1">Cytoskeleton</location>
    </subcellularLocation>
</comment>
<dbReference type="InterPro" id="IPR043972">
    <property type="entry name" value="FUZ/MON1/HPS1_longin_1"/>
</dbReference>